<protein>
    <submittedName>
        <fullName evidence="1">Uncharacterized protein</fullName>
    </submittedName>
</protein>
<sequence>MTEDIDVECDVEVSTDVMLFEVLETFDDCVLLSLAFWLSDVVFVSEAFASLLSDAFSLSEVDALVLSDVEACLLSEIDTDSDALLLSDSEVD</sequence>
<proteinExistence type="predicted"/>
<accession>A0A380GQ10</accession>
<evidence type="ECO:0000313" key="2">
    <source>
        <dbReference type="Proteomes" id="UP000254100"/>
    </source>
</evidence>
<gene>
    <name evidence="1" type="ORF">NCTC13832_00153</name>
</gene>
<dbReference type="AlphaFoldDB" id="A0A380GQ10"/>
<organism evidence="1 2">
    <name type="scientific">Staphylococcus microti</name>
    <dbReference type="NCBI Taxonomy" id="569857"/>
    <lineage>
        <taxon>Bacteria</taxon>
        <taxon>Bacillati</taxon>
        <taxon>Bacillota</taxon>
        <taxon>Bacilli</taxon>
        <taxon>Bacillales</taxon>
        <taxon>Staphylococcaceae</taxon>
        <taxon>Staphylococcus</taxon>
    </lineage>
</organism>
<reference evidence="1 2" key="1">
    <citation type="submission" date="2018-06" db="EMBL/GenBank/DDBJ databases">
        <authorList>
            <consortium name="Pathogen Informatics"/>
            <person name="Doyle S."/>
        </authorList>
    </citation>
    <scope>NUCLEOTIDE SEQUENCE [LARGE SCALE GENOMIC DNA]</scope>
    <source>
        <strain evidence="1 2">NCTC13832</strain>
    </source>
</reference>
<name>A0A380GQ10_9STAP</name>
<evidence type="ECO:0000313" key="1">
    <source>
        <dbReference type="EMBL" id="SUM56521.1"/>
    </source>
</evidence>
<dbReference type="Proteomes" id="UP000254100">
    <property type="component" value="Unassembled WGS sequence"/>
</dbReference>
<dbReference type="EMBL" id="UHDT01000001">
    <property type="protein sequence ID" value="SUM56521.1"/>
    <property type="molecule type" value="Genomic_DNA"/>
</dbReference>